<gene>
    <name evidence="1" type="ORF">KIN20_004391</name>
</gene>
<proteinExistence type="predicted"/>
<protein>
    <submittedName>
        <fullName evidence="1">Uncharacterized protein</fullName>
    </submittedName>
</protein>
<evidence type="ECO:0000313" key="2">
    <source>
        <dbReference type="Proteomes" id="UP001196413"/>
    </source>
</evidence>
<comment type="caution">
    <text evidence="1">The sequence shown here is derived from an EMBL/GenBank/DDBJ whole genome shotgun (WGS) entry which is preliminary data.</text>
</comment>
<dbReference type="Proteomes" id="UP001196413">
    <property type="component" value="Unassembled WGS sequence"/>
</dbReference>
<reference evidence="1" key="1">
    <citation type="submission" date="2021-06" db="EMBL/GenBank/DDBJ databases">
        <title>Parelaphostrongylus tenuis whole genome reference sequence.</title>
        <authorList>
            <person name="Garwood T.J."/>
            <person name="Larsen P.A."/>
            <person name="Fountain-Jones N.M."/>
            <person name="Garbe J.R."/>
            <person name="Macchietto M.G."/>
            <person name="Kania S.A."/>
            <person name="Gerhold R.W."/>
            <person name="Richards J.E."/>
            <person name="Wolf T.M."/>
        </authorList>
    </citation>
    <scope>NUCLEOTIDE SEQUENCE</scope>
    <source>
        <strain evidence="1">MNPRO001-30</strain>
        <tissue evidence="1">Meninges</tissue>
    </source>
</reference>
<dbReference type="AlphaFoldDB" id="A0AAD5M314"/>
<accession>A0AAD5M314</accession>
<evidence type="ECO:0000313" key="1">
    <source>
        <dbReference type="EMBL" id="KAJ1348978.1"/>
    </source>
</evidence>
<organism evidence="1 2">
    <name type="scientific">Parelaphostrongylus tenuis</name>
    <name type="common">Meningeal worm</name>
    <dbReference type="NCBI Taxonomy" id="148309"/>
    <lineage>
        <taxon>Eukaryota</taxon>
        <taxon>Metazoa</taxon>
        <taxon>Ecdysozoa</taxon>
        <taxon>Nematoda</taxon>
        <taxon>Chromadorea</taxon>
        <taxon>Rhabditida</taxon>
        <taxon>Rhabditina</taxon>
        <taxon>Rhabditomorpha</taxon>
        <taxon>Strongyloidea</taxon>
        <taxon>Metastrongylidae</taxon>
        <taxon>Parelaphostrongylus</taxon>
    </lineage>
</organism>
<sequence length="140" mass="16224">MFFYSPNARLQTGFNRRPTLSQNAHAQDQLNQRLLHRIPELLSRRTTLDIHDLIRYLPEDLRTDEYSNLPQSIVYEPHAAQNLEICASPVSPTLPVNEARRQSRQKVFLRRPTISIQEDGKIVIGKPLSSIQFAVYLIFI</sequence>
<dbReference type="EMBL" id="JAHQIW010000587">
    <property type="protein sequence ID" value="KAJ1348978.1"/>
    <property type="molecule type" value="Genomic_DNA"/>
</dbReference>
<name>A0AAD5M314_PARTN</name>
<keyword evidence="2" id="KW-1185">Reference proteome</keyword>